<accession>A0AAD9IQ79</accession>
<dbReference type="CDD" id="cd00063">
    <property type="entry name" value="FN3"/>
    <property type="match status" value="1"/>
</dbReference>
<protein>
    <recommendedName>
        <fullName evidence="2">Fibronectin type-III domain-containing protein</fullName>
    </recommendedName>
</protein>
<keyword evidence="1" id="KW-0472">Membrane</keyword>
<keyword evidence="4" id="KW-1185">Reference proteome</keyword>
<feature type="transmembrane region" description="Helical" evidence="1">
    <location>
        <begin position="264"/>
        <end position="288"/>
    </location>
</feature>
<organism evidence="3 4">
    <name type="scientific">Paralvinella palmiformis</name>
    <dbReference type="NCBI Taxonomy" id="53620"/>
    <lineage>
        <taxon>Eukaryota</taxon>
        <taxon>Metazoa</taxon>
        <taxon>Spiralia</taxon>
        <taxon>Lophotrochozoa</taxon>
        <taxon>Annelida</taxon>
        <taxon>Polychaeta</taxon>
        <taxon>Sedentaria</taxon>
        <taxon>Canalipalpata</taxon>
        <taxon>Terebellida</taxon>
        <taxon>Terebelliformia</taxon>
        <taxon>Alvinellidae</taxon>
        <taxon>Paralvinella</taxon>
    </lineage>
</organism>
<sequence>MTTNPGHVHLTVSDDMAVLSITNVTISYYGNYYIWTNNQYGGWNEDELMFILKPQGPPSKPVNFHVIDVTAVSIRVQWIRGFNGGLDQTFTIRYTDVVRGVVKEKSGIEDRVVGSGQMITDDITDGIEPETEYQLQIFSDNSQGQAGGDVVSAITPGLARFIQHPEVTIKGDKAEIRFHISGPLTHIKVENCVEGTGNCVTETVKVPQKTRITRETVRTVYDFMTTVALVDSKVKCLLFSFWMYDGDVLLTSHPTSVKINKDNITVIIAPLFGIIFAIIVIIIPIMLWRKGLLRRNVNETTMDNPSNINEQHYEMMTDNVVKKAMVSSVYQSLLKPDINIFTTSNIVLDTILSEGNFYQTWKGKLTQNESAPLQIVIKKAKDLKLLIMEVAPLGNLRQYLEIKANEMYYNVTSSKTLEMDFINQIIEASDAVHQLDVSKYVKLL</sequence>
<evidence type="ECO:0000256" key="1">
    <source>
        <dbReference type="SAM" id="Phobius"/>
    </source>
</evidence>
<name>A0AAD9IQ79_9ANNE</name>
<evidence type="ECO:0000259" key="2">
    <source>
        <dbReference type="SMART" id="SM00060"/>
    </source>
</evidence>
<reference evidence="3" key="1">
    <citation type="journal article" date="2023" name="Mol. Biol. Evol.">
        <title>Third-Generation Sequencing Reveals the Adaptive Role of the Epigenome in Three Deep-Sea Polychaetes.</title>
        <authorList>
            <person name="Perez M."/>
            <person name="Aroh O."/>
            <person name="Sun Y."/>
            <person name="Lan Y."/>
            <person name="Juniper S.K."/>
            <person name="Young C.R."/>
            <person name="Angers B."/>
            <person name="Qian P.Y."/>
        </authorList>
    </citation>
    <scope>NUCLEOTIDE SEQUENCE</scope>
    <source>
        <strain evidence="3">P08H-3</strain>
    </source>
</reference>
<dbReference type="SUPFAM" id="SSF48726">
    <property type="entry name" value="Immunoglobulin"/>
    <property type="match status" value="1"/>
</dbReference>
<feature type="domain" description="Fibronectin type-III" evidence="2">
    <location>
        <begin position="58"/>
        <end position="146"/>
    </location>
</feature>
<evidence type="ECO:0000313" key="4">
    <source>
        <dbReference type="Proteomes" id="UP001208570"/>
    </source>
</evidence>
<dbReference type="InterPro" id="IPR036116">
    <property type="entry name" value="FN3_sf"/>
</dbReference>
<dbReference type="InterPro" id="IPR003961">
    <property type="entry name" value="FN3_dom"/>
</dbReference>
<keyword evidence="1" id="KW-1133">Transmembrane helix</keyword>
<dbReference type="InterPro" id="IPR036179">
    <property type="entry name" value="Ig-like_dom_sf"/>
</dbReference>
<proteinExistence type="predicted"/>
<dbReference type="Proteomes" id="UP001208570">
    <property type="component" value="Unassembled WGS sequence"/>
</dbReference>
<dbReference type="SMART" id="SM00060">
    <property type="entry name" value="FN3"/>
    <property type="match status" value="1"/>
</dbReference>
<dbReference type="InterPro" id="IPR013783">
    <property type="entry name" value="Ig-like_fold"/>
</dbReference>
<dbReference type="SUPFAM" id="SSF49265">
    <property type="entry name" value="Fibronectin type III"/>
    <property type="match status" value="1"/>
</dbReference>
<dbReference type="EMBL" id="JAODUP010002229">
    <property type="protein sequence ID" value="KAK2138916.1"/>
    <property type="molecule type" value="Genomic_DNA"/>
</dbReference>
<dbReference type="AlphaFoldDB" id="A0AAD9IQ79"/>
<comment type="caution">
    <text evidence="3">The sequence shown here is derived from an EMBL/GenBank/DDBJ whole genome shotgun (WGS) entry which is preliminary data.</text>
</comment>
<dbReference type="Gene3D" id="2.60.40.10">
    <property type="entry name" value="Immunoglobulins"/>
    <property type="match status" value="1"/>
</dbReference>
<evidence type="ECO:0000313" key="3">
    <source>
        <dbReference type="EMBL" id="KAK2138916.1"/>
    </source>
</evidence>
<keyword evidence="1" id="KW-0812">Transmembrane</keyword>
<gene>
    <name evidence="3" type="ORF">LSH36_2241g00015</name>
</gene>